<feature type="domain" description="DinB-like" evidence="1">
    <location>
        <begin position="7"/>
        <end position="150"/>
    </location>
</feature>
<dbReference type="InterPro" id="IPR024775">
    <property type="entry name" value="DinB-like"/>
</dbReference>
<dbReference type="InParanoid" id="A0A1H9G9Q9"/>
<dbReference type="EMBL" id="FOFB01000010">
    <property type="protein sequence ID" value="SEQ46819.1"/>
    <property type="molecule type" value="Genomic_DNA"/>
</dbReference>
<dbReference type="STRING" id="478744.SAMN05444359_11095"/>
<sequence length="172" mass="20097">MLLQRTQQAYDWINKYLNSISTDRWDETPPVVDSNVSWQLGHLTLSAYFHSVLVIKGHQPDILQAIPIKDYSRLYHRTAAREAVGKFSPEEMLTHWTTMQTRSLEIIDSLTEEELKSPLVPTDFPHPVANIKREALEWNILHNHYHFGQLGLIRRVLLGEPYDYFSGNLREE</sequence>
<dbReference type="InterPro" id="IPR034660">
    <property type="entry name" value="DinB/YfiT-like"/>
</dbReference>
<proteinExistence type="predicted"/>
<organism evidence="2 3">
    <name type="scientific">Neolewinella agarilytica</name>
    <dbReference type="NCBI Taxonomy" id="478744"/>
    <lineage>
        <taxon>Bacteria</taxon>
        <taxon>Pseudomonadati</taxon>
        <taxon>Bacteroidota</taxon>
        <taxon>Saprospiria</taxon>
        <taxon>Saprospirales</taxon>
        <taxon>Lewinellaceae</taxon>
        <taxon>Neolewinella</taxon>
    </lineage>
</organism>
<keyword evidence="3" id="KW-1185">Reference proteome</keyword>
<name>A0A1H9G9Q9_9BACT</name>
<gene>
    <name evidence="2" type="ORF">SAMN05444359_11095</name>
</gene>
<evidence type="ECO:0000259" key="1">
    <source>
        <dbReference type="Pfam" id="PF12867"/>
    </source>
</evidence>
<dbReference type="SUPFAM" id="SSF109854">
    <property type="entry name" value="DinB/YfiT-like putative metalloenzymes"/>
    <property type="match status" value="1"/>
</dbReference>
<evidence type="ECO:0000313" key="3">
    <source>
        <dbReference type="Proteomes" id="UP000199021"/>
    </source>
</evidence>
<evidence type="ECO:0000313" key="2">
    <source>
        <dbReference type="EMBL" id="SEQ46819.1"/>
    </source>
</evidence>
<dbReference type="Gene3D" id="1.20.120.450">
    <property type="entry name" value="dinb family like domain"/>
    <property type="match status" value="1"/>
</dbReference>
<dbReference type="OrthoDB" id="704805at2"/>
<protein>
    <submittedName>
        <fullName evidence="2">DinB superfamily protein</fullName>
    </submittedName>
</protein>
<dbReference type="Pfam" id="PF12867">
    <property type="entry name" value="DinB_2"/>
    <property type="match status" value="1"/>
</dbReference>
<dbReference type="Proteomes" id="UP000199021">
    <property type="component" value="Unassembled WGS sequence"/>
</dbReference>
<dbReference type="RefSeq" id="WP_090168119.1">
    <property type="nucleotide sequence ID" value="NZ_FOFB01000010.1"/>
</dbReference>
<accession>A0A1H9G9Q9</accession>
<dbReference type="AlphaFoldDB" id="A0A1H9G9Q9"/>
<reference evidence="3" key="1">
    <citation type="submission" date="2016-10" db="EMBL/GenBank/DDBJ databases">
        <authorList>
            <person name="Varghese N."/>
            <person name="Submissions S."/>
        </authorList>
    </citation>
    <scope>NUCLEOTIDE SEQUENCE [LARGE SCALE GENOMIC DNA]</scope>
    <source>
        <strain evidence="3">DSM 24740</strain>
    </source>
</reference>